<name>A0A5K3G3T9_MESCO</name>
<proteinExistence type="predicted"/>
<feature type="region of interest" description="Disordered" evidence="1">
    <location>
        <begin position="109"/>
        <end position="159"/>
    </location>
</feature>
<dbReference type="WBParaSite" id="MCU_012798-RA">
    <property type="protein sequence ID" value="MCU_012798-RA"/>
    <property type="gene ID" value="MCU_012798"/>
</dbReference>
<feature type="region of interest" description="Disordered" evidence="1">
    <location>
        <begin position="71"/>
        <end position="97"/>
    </location>
</feature>
<organism evidence="2">
    <name type="scientific">Mesocestoides corti</name>
    <name type="common">Flatworm</name>
    <dbReference type="NCBI Taxonomy" id="53468"/>
    <lineage>
        <taxon>Eukaryota</taxon>
        <taxon>Metazoa</taxon>
        <taxon>Spiralia</taxon>
        <taxon>Lophotrochozoa</taxon>
        <taxon>Platyhelminthes</taxon>
        <taxon>Cestoda</taxon>
        <taxon>Eucestoda</taxon>
        <taxon>Cyclophyllidea</taxon>
        <taxon>Mesocestoididae</taxon>
        <taxon>Mesocestoides</taxon>
    </lineage>
</organism>
<accession>A0A5K3G3T9</accession>
<reference evidence="2" key="1">
    <citation type="submission" date="2019-11" db="UniProtKB">
        <authorList>
            <consortium name="WormBaseParasite"/>
        </authorList>
    </citation>
    <scope>IDENTIFICATION</scope>
</reference>
<sequence>MSDKFIHLFYLRLVAPGESSSGFGFGVSLVVRCWCVLRPPPRYLNISLAAFGYTGGSRKWVSAQTLERTKGSEALGHESLSANTASYRHKSTSPAPLRTVNCRPRLILHSAGSTPSDHEPETSPPPRASPVPSQTGEKQSATPSAVTIRVKRVSKFSTP</sequence>
<evidence type="ECO:0000256" key="1">
    <source>
        <dbReference type="SAM" id="MobiDB-lite"/>
    </source>
</evidence>
<protein>
    <submittedName>
        <fullName evidence="2">Uncharacterized protein</fullName>
    </submittedName>
</protein>
<feature type="compositionally biased region" description="Polar residues" evidence="1">
    <location>
        <begin position="131"/>
        <end position="145"/>
    </location>
</feature>
<dbReference type="AlphaFoldDB" id="A0A5K3G3T9"/>
<feature type="compositionally biased region" description="Basic residues" evidence="1">
    <location>
        <begin position="149"/>
        <end position="159"/>
    </location>
</feature>
<evidence type="ECO:0000313" key="2">
    <source>
        <dbReference type="WBParaSite" id="MCU_012798-RA"/>
    </source>
</evidence>